<feature type="transmembrane region" description="Helical" evidence="1">
    <location>
        <begin position="56"/>
        <end position="81"/>
    </location>
</feature>
<dbReference type="PANTHER" id="PTHR40465">
    <property type="entry name" value="CHROMOSOME 1, WHOLE GENOME SHOTGUN SEQUENCE"/>
    <property type="match status" value="1"/>
</dbReference>
<dbReference type="Proteomes" id="UP000184267">
    <property type="component" value="Unassembled WGS sequence"/>
</dbReference>
<dbReference type="AlphaFoldDB" id="A0A1M2W2B2"/>
<proteinExistence type="predicted"/>
<reference evidence="2 3" key="1">
    <citation type="submission" date="2016-10" db="EMBL/GenBank/DDBJ databases">
        <title>Genome sequence of the basidiomycete white-rot fungus Trametes pubescens.</title>
        <authorList>
            <person name="Makela M.R."/>
            <person name="Granchi Z."/>
            <person name="Peng M."/>
            <person name="De Vries R.P."/>
            <person name="Grigoriev I."/>
            <person name="Riley R."/>
            <person name="Hilden K."/>
        </authorList>
    </citation>
    <scope>NUCLEOTIDE SEQUENCE [LARGE SCALE GENOMIC DNA]</scope>
    <source>
        <strain evidence="2 3">FBCC735</strain>
    </source>
</reference>
<dbReference type="OrthoDB" id="3206554at2759"/>
<comment type="caution">
    <text evidence="2">The sequence shown here is derived from an EMBL/GenBank/DDBJ whole genome shotgun (WGS) entry which is preliminary data.</text>
</comment>
<feature type="non-terminal residue" evidence="2">
    <location>
        <position position="133"/>
    </location>
</feature>
<dbReference type="EMBL" id="MNAD01000347">
    <property type="protein sequence ID" value="OJT13946.1"/>
    <property type="molecule type" value="Genomic_DNA"/>
</dbReference>
<keyword evidence="1" id="KW-0472">Membrane</keyword>
<evidence type="ECO:0000313" key="3">
    <source>
        <dbReference type="Proteomes" id="UP000184267"/>
    </source>
</evidence>
<keyword evidence="3" id="KW-1185">Reference proteome</keyword>
<name>A0A1M2W2B2_TRAPU</name>
<sequence length="133" mass="15244">MPSGLDRAVSPQMALQQSMGPVLVGSLFALFLSGAVSMQAFWYCQLYPRDRWKIKLMVFFVWLVDALHSGMAITANWQYLIVHFGDWENIDEITWSVAASVALTALNTFVVHCFFIHRIHTLSRNNWYLTTTL</sequence>
<dbReference type="STRING" id="154538.A0A1M2W2B2"/>
<feature type="transmembrane region" description="Helical" evidence="1">
    <location>
        <begin position="93"/>
        <end position="116"/>
    </location>
</feature>
<feature type="transmembrane region" description="Helical" evidence="1">
    <location>
        <begin position="20"/>
        <end position="44"/>
    </location>
</feature>
<protein>
    <submittedName>
        <fullName evidence="2">Uncharacterized protein</fullName>
    </submittedName>
</protein>
<accession>A0A1M2W2B2</accession>
<dbReference type="PANTHER" id="PTHR40465:SF1">
    <property type="entry name" value="DUF6534 DOMAIN-CONTAINING PROTEIN"/>
    <property type="match status" value="1"/>
</dbReference>
<evidence type="ECO:0000256" key="1">
    <source>
        <dbReference type="SAM" id="Phobius"/>
    </source>
</evidence>
<organism evidence="2 3">
    <name type="scientific">Trametes pubescens</name>
    <name type="common">White-rot fungus</name>
    <dbReference type="NCBI Taxonomy" id="154538"/>
    <lineage>
        <taxon>Eukaryota</taxon>
        <taxon>Fungi</taxon>
        <taxon>Dikarya</taxon>
        <taxon>Basidiomycota</taxon>
        <taxon>Agaricomycotina</taxon>
        <taxon>Agaricomycetes</taxon>
        <taxon>Polyporales</taxon>
        <taxon>Polyporaceae</taxon>
        <taxon>Trametes</taxon>
    </lineage>
</organism>
<gene>
    <name evidence="2" type="ORF">TRAPUB_9506</name>
</gene>
<keyword evidence="1" id="KW-0812">Transmembrane</keyword>
<dbReference type="OMA" id="DVEDWIP"/>
<keyword evidence="1" id="KW-1133">Transmembrane helix</keyword>
<evidence type="ECO:0000313" key="2">
    <source>
        <dbReference type="EMBL" id="OJT13946.1"/>
    </source>
</evidence>